<accession>A0A913WUV5</accession>
<keyword evidence="8" id="KW-1185">Reference proteome</keyword>
<dbReference type="EnsemblMetazoa" id="XM_021038786.2">
    <property type="protein sequence ID" value="XP_020894445.1"/>
    <property type="gene ID" value="LOC110233490"/>
</dbReference>
<dbReference type="RefSeq" id="XP_020917221.1">
    <property type="nucleotide sequence ID" value="XM_021061562.2"/>
</dbReference>
<dbReference type="PANTHER" id="PTHR21446:SF12">
    <property type="entry name" value="POTASSIUM CHANNEL TETRAMERIZATION DOMAIN CONTAINING 1"/>
    <property type="match status" value="1"/>
</dbReference>
<evidence type="ECO:0000313" key="8">
    <source>
        <dbReference type="Proteomes" id="UP000887567"/>
    </source>
</evidence>
<dbReference type="GeneID" id="110245251"/>
<name>A0A913WUV5_EXADI</name>
<keyword evidence="4" id="KW-0233">DNA recombination</keyword>
<dbReference type="KEGG" id="epa:110254558"/>
<proteinExistence type="predicted"/>
<dbReference type="KEGG" id="epa:110233490"/>
<keyword evidence="3" id="KW-0832">Ubl conjugation</keyword>
<evidence type="ECO:0000259" key="6">
    <source>
        <dbReference type="Pfam" id="PF25561"/>
    </source>
</evidence>
<keyword evidence="2" id="KW-0597">Phosphoprotein</keyword>
<dbReference type="KEGG" id="epa:110254559"/>
<dbReference type="GO" id="GO:0006310">
    <property type="term" value="P:DNA recombination"/>
    <property type="evidence" value="ECO:0007669"/>
    <property type="project" value="UniProtKB-KW"/>
</dbReference>
<protein>
    <submittedName>
        <fullName evidence="7">Uncharacterized protein</fullName>
    </submittedName>
</protein>
<dbReference type="InterPro" id="IPR052787">
    <property type="entry name" value="MAVS"/>
</dbReference>
<dbReference type="InterPro" id="IPR013762">
    <property type="entry name" value="Integrase-like_cat_sf"/>
</dbReference>
<dbReference type="Pfam" id="PF12012">
    <property type="entry name" value="DUF3504"/>
    <property type="match status" value="1"/>
</dbReference>
<dbReference type="GeneID" id="110233490"/>
<evidence type="ECO:0000256" key="1">
    <source>
        <dbReference type="ARBA" id="ARBA00022499"/>
    </source>
</evidence>
<dbReference type="RefSeq" id="XP_020894445.1">
    <property type="nucleotide sequence ID" value="XM_021038786.2"/>
</dbReference>
<dbReference type="EnsemblMetazoa" id="XM_021061561.2">
    <property type="protein sequence ID" value="XP_020917220.1"/>
    <property type="gene ID" value="LOC110254558"/>
</dbReference>
<dbReference type="PANTHER" id="PTHR21446">
    <property type="entry name" value="DUF3504 DOMAIN-CONTAINING PROTEIN"/>
    <property type="match status" value="1"/>
</dbReference>
<dbReference type="InterPro" id="IPR011010">
    <property type="entry name" value="DNA_brk_join_enz"/>
</dbReference>
<evidence type="ECO:0000313" key="7">
    <source>
        <dbReference type="EnsemblMetazoa" id="XP_020894445.1"/>
    </source>
</evidence>
<evidence type="ECO:0000256" key="3">
    <source>
        <dbReference type="ARBA" id="ARBA00022843"/>
    </source>
</evidence>
<dbReference type="Pfam" id="PF25561">
    <property type="entry name" value="QRICH1"/>
    <property type="match status" value="1"/>
</dbReference>
<dbReference type="RefSeq" id="XP_020907171.1">
    <property type="nucleotide sequence ID" value="XM_021051512.2"/>
</dbReference>
<dbReference type="GO" id="GO:0003677">
    <property type="term" value="F:DNA binding"/>
    <property type="evidence" value="ECO:0007669"/>
    <property type="project" value="InterPro"/>
</dbReference>
<sequence length="475" mass="54323">MRRFRKPKSKEEEANCVGSSVPKNTKYVTKWAVTLFCDWQKARNNKKAEFEETSFNFGDIKTLQDCDTNLEEMGAQSLNFWMIKFVQEVAKKDGDLYPPKTLNSIVCGINRYLEDKNDYNFMDKSDKRFSLLRKVMDAEMKESTKKGFGLKNTKPQREPVTAEEEEILWSKGLLGGNCATSLLHTIYFYNGKLFGLRAKDHRNLRIANFRITDNIITFDESFSKTFHGGLKDLKNTPRVSTHFCHDSGKEHPRCLVQLYKLYLEKIKIFDSVVQDKAFYFYPNRDFSKFEFEQRPLGENKLNGILPDELCAKAGLPRKTAHSLRITTATRLFQSGIEEKLIRDRTGHKSDSLFKYERVSNQQLKQASSILGPCNSEANDSTNYPSFEFNLFDTLGDNVFDNVISDETLCSINLSDDDLMFNEDVADEILAGIDYESATTSVTRPTPKVSEACTASPPKLVFSNCTFTNVTFTNSK</sequence>
<dbReference type="InterPro" id="IPR057926">
    <property type="entry name" value="QRICH1_dom"/>
</dbReference>
<dbReference type="GeneID" id="110254559"/>
<dbReference type="GeneID" id="110254558"/>
<dbReference type="EnsemblMetazoa" id="XM_021051512.2">
    <property type="protein sequence ID" value="XP_020907171.1"/>
    <property type="gene ID" value="LOC110245251"/>
</dbReference>
<dbReference type="InterPro" id="IPR021893">
    <property type="entry name" value="ZMYM2-like_C"/>
</dbReference>
<evidence type="ECO:0000256" key="4">
    <source>
        <dbReference type="ARBA" id="ARBA00023172"/>
    </source>
</evidence>
<feature type="domain" description="ZMYM2-like/QRICH1 C-terminal" evidence="5">
    <location>
        <begin position="160"/>
        <end position="306"/>
    </location>
</feature>
<keyword evidence="1" id="KW-1017">Isopeptide bond</keyword>
<dbReference type="Gene3D" id="1.10.443.10">
    <property type="entry name" value="Intergrase catalytic core"/>
    <property type="match status" value="1"/>
</dbReference>
<feature type="domain" description="QRICH1-like" evidence="6">
    <location>
        <begin position="30"/>
        <end position="130"/>
    </location>
</feature>
<dbReference type="OMA" id="EAWRTEM"/>
<dbReference type="SUPFAM" id="SSF56349">
    <property type="entry name" value="DNA breaking-rejoining enzymes"/>
    <property type="match status" value="1"/>
</dbReference>
<dbReference type="OrthoDB" id="5987784at2759"/>
<dbReference type="KEGG" id="epa:110245251"/>
<dbReference type="RefSeq" id="XP_020917220.1">
    <property type="nucleotide sequence ID" value="XM_021061561.2"/>
</dbReference>
<dbReference type="EnsemblMetazoa" id="XM_021061562.2">
    <property type="protein sequence ID" value="XP_020917221.1"/>
    <property type="gene ID" value="LOC110254559"/>
</dbReference>
<reference evidence="7" key="1">
    <citation type="submission" date="2022-11" db="UniProtKB">
        <authorList>
            <consortium name="EnsemblMetazoa"/>
        </authorList>
    </citation>
    <scope>IDENTIFICATION</scope>
</reference>
<dbReference type="AlphaFoldDB" id="A0A913WUV5"/>
<evidence type="ECO:0000259" key="5">
    <source>
        <dbReference type="Pfam" id="PF12012"/>
    </source>
</evidence>
<evidence type="ECO:0000256" key="2">
    <source>
        <dbReference type="ARBA" id="ARBA00022553"/>
    </source>
</evidence>
<organism evidence="7 8">
    <name type="scientific">Exaiptasia diaphana</name>
    <name type="common">Tropical sea anemone</name>
    <name type="synonym">Aiptasia pulchella</name>
    <dbReference type="NCBI Taxonomy" id="2652724"/>
    <lineage>
        <taxon>Eukaryota</taxon>
        <taxon>Metazoa</taxon>
        <taxon>Cnidaria</taxon>
        <taxon>Anthozoa</taxon>
        <taxon>Hexacorallia</taxon>
        <taxon>Actiniaria</taxon>
        <taxon>Aiptasiidae</taxon>
        <taxon>Exaiptasia</taxon>
    </lineage>
</organism>
<dbReference type="GO" id="GO:0015074">
    <property type="term" value="P:DNA integration"/>
    <property type="evidence" value="ECO:0007669"/>
    <property type="project" value="InterPro"/>
</dbReference>
<dbReference type="Proteomes" id="UP000887567">
    <property type="component" value="Unplaced"/>
</dbReference>